<reference evidence="3" key="1">
    <citation type="submission" date="2019-08" db="EMBL/GenBank/DDBJ databases">
        <title>Limnoglobus roseus gen. nov., sp. nov., a novel freshwater planctomycete with a giant genome from the family Gemmataceae.</title>
        <authorList>
            <person name="Kulichevskaya I.S."/>
            <person name="Naumoff D.G."/>
            <person name="Miroshnikov K."/>
            <person name="Ivanova A."/>
            <person name="Philippov D.A."/>
            <person name="Hakobyan A."/>
            <person name="Rijpstra I.C."/>
            <person name="Sinninghe Damste J.S."/>
            <person name="Liesack W."/>
            <person name="Dedysh S.N."/>
        </authorList>
    </citation>
    <scope>NUCLEOTIDE SEQUENCE [LARGE SCALE GENOMIC DNA]</scope>
    <source>
        <strain evidence="3">PX52</strain>
    </source>
</reference>
<proteinExistence type="predicted"/>
<evidence type="ECO:0000259" key="1">
    <source>
        <dbReference type="PROSITE" id="PS51725"/>
    </source>
</evidence>
<dbReference type="Pfam" id="PF03992">
    <property type="entry name" value="ABM"/>
    <property type="match status" value="1"/>
</dbReference>
<keyword evidence="2" id="KW-0560">Oxidoreductase</keyword>
<dbReference type="SUPFAM" id="SSF54909">
    <property type="entry name" value="Dimeric alpha+beta barrel"/>
    <property type="match status" value="1"/>
</dbReference>
<dbReference type="RefSeq" id="WP_149108929.1">
    <property type="nucleotide sequence ID" value="NZ_CP042425.1"/>
</dbReference>
<organism evidence="2 3">
    <name type="scientific">Limnoglobus roseus</name>
    <dbReference type="NCBI Taxonomy" id="2598579"/>
    <lineage>
        <taxon>Bacteria</taxon>
        <taxon>Pseudomonadati</taxon>
        <taxon>Planctomycetota</taxon>
        <taxon>Planctomycetia</taxon>
        <taxon>Gemmatales</taxon>
        <taxon>Gemmataceae</taxon>
        <taxon>Limnoglobus</taxon>
    </lineage>
</organism>
<dbReference type="PROSITE" id="PS51725">
    <property type="entry name" value="ABM"/>
    <property type="match status" value="1"/>
</dbReference>
<protein>
    <submittedName>
        <fullName evidence="2">Antibiotic biosynthesis monooxygenase</fullName>
    </submittedName>
</protein>
<name>A0A5C1A6J7_9BACT</name>
<dbReference type="InterPro" id="IPR011008">
    <property type="entry name" value="Dimeric_a/b-barrel"/>
</dbReference>
<dbReference type="PANTHER" id="PTHR33336:SF3">
    <property type="entry name" value="ABM DOMAIN-CONTAINING PROTEIN"/>
    <property type="match status" value="1"/>
</dbReference>
<accession>A0A5C1A6J7</accession>
<evidence type="ECO:0000313" key="3">
    <source>
        <dbReference type="Proteomes" id="UP000324974"/>
    </source>
</evidence>
<feature type="domain" description="ABM" evidence="1">
    <location>
        <begin position="2"/>
        <end position="99"/>
    </location>
</feature>
<dbReference type="KEGG" id="lrs:PX52LOC_00866"/>
<keyword evidence="2" id="KW-0503">Monooxygenase</keyword>
<keyword evidence="3" id="KW-1185">Reference proteome</keyword>
<dbReference type="AlphaFoldDB" id="A0A5C1A6J7"/>
<dbReference type="Gene3D" id="3.30.70.100">
    <property type="match status" value="1"/>
</dbReference>
<dbReference type="InterPro" id="IPR050744">
    <property type="entry name" value="AI-2_Isomerase_LsrG"/>
</dbReference>
<dbReference type="EMBL" id="CP042425">
    <property type="protein sequence ID" value="QEL14005.1"/>
    <property type="molecule type" value="Genomic_DNA"/>
</dbReference>
<evidence type="ECO:0000313" key="2">
    <source>
        <dbReference type="EMBL" id="QEL14005.1"/>
    </source>
</evidence>
<dbReference type="GO" id="GO:0005829">
    <property type="term" value="C:cytosol"/>
    <property type="evidence" value="ECO:0007669"/>
    <property type="project" value="TreeGrafter"/>
</dbReference>
<dbReference type="Proteomes" id="UP000324974">
    <property type="component" value="Chromosome"/>
</dbReference>
<dbReference type="OrthoDB" id="287932at2"/>
<dbReference type="InterPro" id="IPR007138">
    <property type="entry name" value="ABM_dom"/>
</dbReference>
<gene>
    <name evidence="2" type="ORF">PX52LOC_00866</name>
</gene>
<dbReference type="PANTHER" id="PTHR33336">
    <property type="entry name" value="QUINOL MONOOXYGENASE YGIN-RELATED"/>
    <property type="match status" value="1"/>
</dbReference>
<sequence>MIHVIATFDLNPGTRAAFLAEFHKLVPLVLAEAGCIEYGPTVDVASGAAAQPPVRENGVVIVEKWADLAALSAHSQAQHMADFRPRVKDFVKSVTLHVLQPA</sequence>
<dbReference type="GO" id="GO:0004497">
    <property type="term" value="F:monooxygenase activity"/>
    <property type="evidence" value="ECO:0007669"/>
    <property type="project" value="UniProtKB-KW"/>
</dbReference>